<protein>
    <submittedName>
        <fullName evidence="1">Uncharacterized protein</fullName>
    </submittedName>
</protein>
<proteinExistence type="predicted"/>
<dbReference type="EMBL" id="KN824898">
    <property type="protein sequence ID" value="KIK98306.1"/>
    <property type="molecule type" value="Genomic_DNA"/>
</dbReference>
<keyword evidence="2" id="KW-1185">Reference proteome</keyword>
<dbReference type="InParanoid" id="A0A0D0E2N8"/>
<dbReference type="AlphaFoldDB" id="A0A0D0E2N8"/>
<reference evidence="1 2" key="1">
    <citation type="submission" date="2014-04" db="EMBL/GenBank/DDBJ databases">
        <authorList>
            <consortium name="DOE Joint Genome Institute"/>
            <person name="Kuo A."/>
            <person name="Kohler A."/>
            <person name="Jargeat P."/>
            <person name="Nagy L.G."/>
            <person name="Floudas D."/>
            <person name="Copeland A."/>
            <person name="Barry K.W."/>
            <person name="Cichocki N."/>
            <person name="Veneault-Fourrey C."/>
            <person name="LaButti K."/>
            <person name="Lindquist E.A."/>
            <person name="Lipzen A."/>
            <person name="Lundell T."/>
            <person name="Morin E."/>
            <person name="Murat C."/>
            <person name="Sun H."/>
            <person name="Tunlid A."/>
            <person name="Henrissat B."/>
            <person name="Grigoriev I.V."/>
            <person name="Hibbett D.S."/>
            <person name="Martin F."/>
            <person name="Nordberg H.P."/>
            <person name="Cantor M.N."/>
            <person name="Hua S.X."/>
        </authorList>
    </citation>
    <scope>NUCLEOTIDE SEQUENCE [LARGE SCALE GENOMIC DNA]</scope>
    <source>
        <strain evidence="1 2">Ve08.2h10</strain>
    </source>
</reference>
<dbReference type="Proteomes" id="UP000054538">
    <property type="component" value="Unassembled WGS sequence"/>
</dbReference>
<reference evidence="2" key="2">
    <citation type="submission" date="2015-01" db="EMBL/GenBank/DDBJ databases">
        <title>Evolutionary Origins and Diversification of the Mycorrhizal Mutualists.</title>
        <authorList>
            <consortium name="DOE Joint Genome Institute"/>
            <consortium name="Mycorrhizal Genomics Consortium"/>
            <person name="Kohler A."/>
            <person name="Kuo A."/>
            <person name="Nagy L.G."/>
            <person name="Floudas D."/>
            <person name="Copeland A."/>
            <person name="Barry K.W."/>
            <person name="Cichocki N."/>
            <person name="Veneault-Fourrey C."/>
            <person name="LaButti K."/>
            <person name="Lindquist E.A."/>
            <person name="Lipzen A."/>
            <person name="Lundell T."/>
            <person name="Morin E."/>
            <person name="Murat C."/>
            <person name="Riley R."/>
            <person name="Ohm R."/>
            <person name="Sun H."/>
            <person name="Tunlid A."/>
            <person name="Henrissat B."/>
            <person name="Grigoriev I.V."/>
            <person name="Hibbett D.S."/>
            <person name="Martin F."/>
        </authorList>
    </citation>
    <scope>NUCLEOTIDE SEQUENCE [LARGE SCALE GENOMIC DNA]</scope>
    <source>
        <strain evidence="2">Ve08.2h10</strain>
    </source>
</reference>
<accession>A0A0D0E2N8</accession>
<gene>
    <name evidence="1" type="ORF">PAXRUDRAFT_824001</name>
</gene>
<organism evidence="1 2">
    <name type="scientific">Paxillus rubicundulus Ve08.2h10</name>
    <dbReference type="NCBI Taxonomy" id="930991"/>
    <lineage>
        <taxon>Eukaryota</taxon>
        <taxon>Fungi</taxon>
        <taxon>Dikarya</taxon>
        <taxon>Basidiomycota</taxon>
        <taxon>Agaricomycotina</taxon>
        <taxon>Agaricomycetes</taxon>
        <taxon>Agaricomycetidae</taxon>
        <taxon>Boletales</taxon>
        <taxon>Paxilineae</taxon>
        <taxon>Paxillaceae</taxon>
        <taxon>Paxillus</taxon>
    </lineage>
</organism>
<sequence length="90" mass="10144">MLQTRDHICLRNPHPTRHCLGTQLTVLSFLTGDRGRTSSLMSLLGPHLNVFLYINAAPVVIRVLSRCRHFPSYLSNKRVFLALLTLFVAG</sequence>
<evidence type="ECO:0000313" key="2">
    <source>
        <dbReference type="Proteomes" id="UP000054538"/>
    </source>
</evidence>
<dbReference type="HOGENOM" id="CLU_2441540_0_0_1"/>
<name>A0A0D0E2N8_9AGAM</name>
<evidence type="ECO:0000313" key="1">
    <source>
        <dbReference type="EMBL" id="KIK98306.1"/>
    </source>
</evidence>